<accession>A0A5D2BRD1</accession>
<evidence type="ECO:0000256" key="1">
    <source>
        <dbReference type="SAM" id="Phobius"/>
    </source>
</evidence>
<evidence type="ECO:0000313" key="2">
    <source>
        <dbReference type="EMBL" id="TYG58653.1"/>
    </source>
</evidence>
<dbReference type="AlphaFoldDB" id="A0A5D2BRD1"/>
<dbReference type="EMBL" id="CM017708">
    <property type="protein sequence ID" value="TYG58653.1"/>
    <property type="molecule type" value="Genomic_DNA"/>
</dbReference>
<reference evidence="2 3" key="1">
    <citation type="submission" date="2019-06" db="EMBL/GenBank/DDBJ databases">
        <title>WGS assembly of Gossypium darwinii.</title>
        <authorList>
            <person name="Chen Z.J."/>
            <person name="Sreedasyam A."/>
            <person name="Ando A."/>
            <person name="Song Q."/>
            <person name="De L."/>
            <person name="Hulse-Kemp A."/>
            <person name="Ding M."/>
            <person name="Ye W."/>
            <person name="Kirkbride R."/>
            <person name="Jenkins J."/>
            <person name="Plott C."/>
            <person name="Lovell J."/>
            <person name="Lin Y.-M."/>
            <person name="Vaughn R."/>
            <person name="Liu B."/>
            <person name="Li W."/>
            <person name="Simpson S."/>
            <person name="Scheffler B."/>
            <person name="Saski C."/>
            <person name="Grover C."/>
            <person name="Hu G."/>
            <person name="Conover J."/>
            <person name="Carlson J."/>
            <person name="Shu S."/>
            <person name="Boston L."/>
            <person name="Williams M."/>
            <person name="Peterson D."/>
            <person name="Mcgee K."/>
            <person name="Jones D."/>
            <person name="Wendel J."/>
            <person name="Stelly D."/>
            <person name="Grimwood J."/>
            <person name="Schmutz J."/>
        </authorList>
    </citation>
    <scope>NUCLEOTIDE SEQUENCE [LARGE SCALE GENOMIC DNA]</scope>
    <source>
        <strain evidence="2">1808015.09</strain>
    </source>
</reference>
<name>A0A5D2BRD1_GOSDA</name>
<evidence type="ECO:0000313" key="3">
    <source>
        <dbReference type="Proteomes" id="UP000323506"/>
    </source>
</evidence>
<keyword evidence="3" id="KW-1185">Reference proteome</keyword>
<keyword evidence="1" id="KW-1133">Transmembrane helix</keyword>
<sequence length="56" mass="6699">MLLFRSSLPFMDPSRGFVPIMMMNECWVPVIMMHFHFYACSLCFIWMHGRKAFPPL</sequence>
<keyword evidence="1" id="KW-0472">Membrane</keyword>
<proteinExistence type="predicted"/>
<gene>
    <name evidence="2" type="ORF">ES288_D08G240200v1</name>
</gene>
<keyword evidence="1" id="KW-0812">Transmembrane</keyword>
<protein>
    <submittedName>
        <fullName evidence="2">Uncharacterized protein</fullName>
    </submittedName>
</protein>
<organism evidence="2 3">
    <name type="scientific">Gossypium darwinii</name>
    <name type="common">Darwin's cotton</name>
    <name type="synonym">Gossypium barbadense var. darwinii</name>
    <dbReference type="NCBI Taxonomy" id="34276"/>
    <lineage>
        <taxon>Eukaryota</taxon>
        <taxon>Viridiplantae</taxon>
        <taxon>Streptophyta</taxon>
        <taxon>Embryophyta</taxon>
        <taxon>Tracheophyta</taxon>
        <taxon>Spermatophyta</taxon>
        <taxon>Magnoliopsida</taxon>
        <taxon>eudicotyledons</taxon>
        <taxon>Gunneridae</taxon>
        <taxon>Pentapetalae</taxon>
        <taxon>rosids</taxon>
        <taxon>malvids</taxon>
        <taxon>Malvales</taxon>
        <taxon>Malvaceae</taxon>
        <taxon>Malvoideae</taxon>
        <taxon>Gossypium</taxon>
    </lineage>
</organism>
<dbReference type="Proteomes" id="UP000323506">
    <property type="component" value="Chromosome D08"/>
</dbReference>
<feature type="transmembrane region" description="Helical" evidence="1">
    <location>
        <begin position="27"/>
        <end position="47"/>
    </location>
</feature>